<protein>
    <submittedName>
        <fullName evidence="1">Uncharacterized protein</fullName>
    </submittedName>
</protein>
<name>A0A061QSR3_9CHLO</name>
<organism evidence="1">
    <name type="scientific">Tetraselmis sp. GSL018</name>
    <dbReference type="NCBI Taxonomy" id="582737"/>
    <lineage>
        <taxon>Eukaryota</taxon>
        <taxon>Viridiplantae</taxon>
        <taxon>Chlorophyta</taxon>
        <taxon>core chlorophytes</taxon>
        <taxon>Chlorodendrophyceae</taxon>
        <taxon>Chlorodendrales</taxon>
        <taxon>Chlorodendraceae</taxon>
        <taxon>Tetraselmis</taxon>
    </lineage>
</organism>
<dbReference type="AlphaFoldDB" id="A0A061QSR3"/>
<feature type="unsure residue" description="D or N" evidence="1">
    <location>
        <position position="6"/>
    </location>
</feature>
<accession>A0A061QSR3</accession>
<evidence type="ECO:0000313" key="1">
    <source>
        <dbReference type="EMBL" id="JAC62728.1"/>
    </source>
</evidence>
<gene>
    <name evidence="1" type="ORF">TSPGSL018_22492</name>
</gene>
<dbReference type="EMBL" id="GBEZ01024239">
    <property type="protein sequence ID" value="JAC62728.1"/>
    <property type="molecule type" value="Transcribed_RNA"/>
</dbReference>
<proteinExistence type="predicted"/>
<reference evidence="1" key="1">
    <citation type="submission" date="2014-05" db="EMBL/GenBank/DDBJ databases">
        <title>The transcriptome of the halophilic microalga Tetraselmis sp. GSL018 isolated from the Great Salt Lake, Utah.</title>
        <authorList>
            <person name="Jinkerson R.E."/>
            <person name="D'Adamo S."/>
            <person name="Posewitz M.C."/>
        </authorList>
    </citation>
    <scope>NUCLEOTIDE SEQUENCE</scope>
    <source>
        <strain evidence="1">GSL018</strain>
    </source>
</reference>
<sequence>NATGMDKTDGHKMVLMVGRVLSKTSLLIVFRNWNVNMCTAYAQNDALPVCAYESNKLIMQNPLTLYSL</sequence>
<feature type="non-terminal residue" evidence="1">
    <location>
        <position position="1"/>
    </location>
</feature>